<protein>
    <submittedName>
        <fullName evidence="8">Uncharacterized protein</fullName>
    </submittedName>
</protein>
<sequence>MAEDGFTKDGAADFRGNPAIKKETGTWKACPYILGNECCERLAYYGINTNLVNYLKFQLNQSTVVAVNNVTNWSGTCYVMPLLGAFLADAYLGRYWTIASFSIIYVFGMTLLTLSASIHGLKPSCDRTNVCHTTGLQTSVFFLGLYLIALGTGGIKPCVSSFGADQFDDSDEDEKKRKSSFFNWFYFSINIGALIAASVVVWIQTNVGWGWGFGIPAVAMAIAVVSFFSGTRLYRNQRLGGSPLTRMCQVLVASFRKFRVEVPNDKSLLFETADHESAVPQYFIIGCAEVFTFIGQLEFFYEQAPDAMRSLCSALSLTTAALGNYLSTFLVNIVTDMSTRHGKPGWIPDNLNHGHLHYFFWLLAVLSVLNLGVYLLVARWYTYKKAVVSSD</sequence>
<evidence type="ECO:0000256" key="1">
    <source>
        <dbReference type="ARBA" id="ARBA00004141"/>
    </source>
</evidence>
<dbReference type="PROSITE" id="PS01023">
    <property type="entry name" value="PTR2_2"/>
    <property type="match status" value="1"/>
</dbReference>
<organism evidence="8 9">
    <name type="scientific">Populus deltoides</name>
    <name type="common">Eastern poplar</name>
    <name type="synonym">Eastern cottonwood</name>
    <dbReference type="NCBI Taxonomy" id="3696"/>
    <lineage>
        <taxon>Eukaryota</taxon>
        <taxon>Viridiplantae</taxon>
        <taxon>Streptophyta</taxon>
        <taxon>Embryophyta</taxon>
        <taxon>Tracheophyta</taxon>
        <taxon>Spermatophyta</taxon>
        <taxon>Magnoliopsida</taxon>
        <taxon>eudicotyledons</taxon>
        <taxon>Gunneridae</taxon>
        <taxon>Pentapetalae</taxon>
        <taxon>rosids</taxon>
        <taxon>fabids</taxon>
        <taxon>Malpighiales</taxon>
        <taxon>Salicaceae</taxon>
        <taxon>Saliceae</taxon>
        <taxon>Populus</taxon>
    </lineage>
</organism>
<evidence type="ECO:0000256" key="4">
    <source>
        <dbReference type="ARBA" id="ARBA00022989"/>
    </source>
</evidence>
<feature type="transmembrane region" description="Helical" evidence="7">
    <location>
        <begin position="355"/>
        <end position="377"/>
    </location>
</feature>
<feature type="transmembrane region" description="Helical" evidence="7">
    <location>
        <begin position="184"/>
        <end position="203"/>
    </location>
</feature>
<keyword evidence="9" id="KW-1185">Reference proteome</keyword>
<dbReference type="InterPro" id="IPR000109">
    <property type="entry name" value="POT_fam"/>
</dbReference>
<dbReference type="EMBL" id="JACEGQ020000016">
    <property type="protein sequence ID" value="KAH8484952.1"/>
    <property type="molecule type" value="Genomic_DNA"/>
</dbReference>
<evidence type="ECO:0000256" key="6">
    <source>
        <dbReference type="RuleBase" id="RU003755"/>
    </source>
</evidence>
<dbReference type="GO" id="GO:0016020">
    <property type="term" value="C:membrane"/>
    <property type="evidence" value="ECO:0007669"/>
    <property type="project" value="UniProtKB-SubCell"/>
</dbReference>
<feature type="transmembrane region" description="Helical" evidence="7">
    <location>
        <begin position="95"/>
        <end position="114"/>
    </location>
</feature>
<keyword evidence="6" id="KW-0813">Transport</keyword>
<comment type="similarity">
    <text evidence="2 6">Belongs to the major facilitator superfamily. Proton-dependent oligopeptide transporter (POT/PTR) (TC 2.A.17) family.</text>
</comment>
<accession>A0A8T2WWY0</accession>
<dbReference type="GO" id="GO:0006857">
    <property type="term" value="P:oligopeptide transport"/>
    <property type="evidence" value="ECO:0007669"/>
    <property type="project" value="InterPro"/>
</dbReference>
<evidence type="ECO:0000256" key="5">
    <source>
        <dbReference type="ARBA" id="ARBA00023136"/>
    </source>
</evidence>
<dbReference type="PROSITE" id="PS01022">
    <property type="entry name" value="PTR2_1"/>
    <property type="match status" value="1"/>
</dbReference>
<dbReference type="PANTHER" id="PTHR11654">
    <property type="entry name" value="OLIGOPEPTIDE TRANSPORTER-RELATED"/>
    <property type="match status" value="1"/>
</dbReference>
<feature type="transmembrane region" description="Helical" evidence="7">
    <location>
        <begin position="209"/>
        <end position="228"/>
    </location>
</feature>
<comment type="subcellular location">
    <subcellularLocation>
        <location evidence="1 6">Membrane</location>
        <topology evidence="1 6">Multi-pass membrane protein</topology>
    </subcellularLocation>
</comment>
<keyword evidence="5 7" id="KW-0472">Membrane</keyword>
<dbReference type="InterPro" id="IPR018456">
    <property type="entry name" value="PTR2_symporter_CS"/>
</dbReference>
<evidence type="ECO:0000313" key="8">
    <source>
        <dbReference type="EMBL" id="KAH8484952.1"/>
    </source>
</evidence>
<comment type="caution">
    <text evidence="8">The sequence shown here is derived from an EMBL/GenBank/DDBJ whole genome shotgun (WGS) entry which is preliminary data.</text>
</comment>
<keyword evidence="4 7" id="KW-1133">Transmembrane helix</keyword>
<gene>
    <name evidence="8" type="ORF">H0E87_026643</name>
</gene>
<dbReference type="AlphaFoldDB" id="A0A8T2WWY0"/>
<dbReference type="GO" id="GO:0022857">
    <property type="term" value="F:transmembrane transporter activity"/>
    <property type="evidence" value="ECO:0007669"/>
    <property type="project" value="InterPro"/>
</dbReference>
<dbReference type="Proteomes" id="UP000807159">
    <property type="component" value="Chromosome 16"/>
</dbReference>
<name>A0A8T2WWY0_POPDE</name>
<proteinExistence type="inferred from homology"/>
<evidence type="ECO:0000313" key="9">
    <source>
        <dbReference type="Proteomes" id="UP000807159"/>
    </source>
</evidence>
<dbReference type="Pfam" id="PF00854">
    <property type="entry name" value="PTR2"/>
    <property type="match status" value="2"/>
</dbReference>
<dbReference type="SUPFAM" id="SSF103473">
    <property type="entry name" value="MFS general substrate transporter"/>
    <property type="match status" value="2"/>
</dbReference>
<dbReference type="Gene3D" id="1.20.1250.20">
    <property type="entry name" value="MFS general substrate transporter like domains"/>
    <property type="match status" value="2"/>
</dbReference>
<feature type="transmembrane region" description="Helical" evidence="7">
    <location>
        <begin position="314"/>
        <end position="335"/>
    </location>
</feature>
<keyword evidence="3 6" id="KW-0812">Transmembrane</keyword>
<evidence type="ECO:0000256" key="2">
    <source>
        <dbReference type="ARBA" id="ARBA00005982"/>
    </source>
</evidence>
<dbReference type="InterPro" id="IPR036259">
    <property type="entry name" value="MFS_trans_sf"/>
</dbReference>
<evidence type="ECO:0000256" key="7">
    <source>
        <dbReference type="SAM" id="Phobius"/>
    </source>
</evidence>
<evidence type="ECO:0000256" key="3">
    <source>
        <dbReference type="ARBA" id="ARBA00022692"/>
    </source>
</evidence>
<reference evidence="8" key="1">
    <citation type="journal article" date="2021" name="J. Hered.">
        <title>Genome Assembly of Salicaceae Populus deltoides (Eastern Cottonwood) I-69 Based on Nanopore Sequencing and Hi-C Technologies.</title>
        <authorList>
            <person name="Bai S."/>
            <person name="Wu H."/>
            <person name="Zhang J."/>
            <person name="Pan Z."/>
            <person name="Zhao W."/>
            <person name="Li Z."/>
            <person name="Tong C."/>
        </authorList>
    </citation>
    <scope>NUCLEOTIDE SEQUENCE</scope>
    <source>
        <tissue evidence="8">Leaf</tissue>
    </source>
</reference>